<dbReference type="Pfam" id="PF13458">
    <property type="entry name" value="Peripla_BP_6"/>
    <property type="match status" value="1"/>
</dbReference>
<dbReference type="RefSeq" id="WP_185192538.1">
    <property type="nucleotide sequence ID" value="NZ_JACKXD010000002.1"/>
</dbReference>
<sequence length="441" mass="45929">MPRNTGSDRGGSRRTFLRTVGAAGAVALAGCAGGGGGSDGDGGGSDSGGSGSTETESGGTATDAGSSDAGITLGALYPLTGPYGGLAQLMRQGNNLAVEQINGNGGINGTEVEIVGEDTQADPQTGNQKARKLIEDDGADVLFGAISSAVGAAVADYAAEVNVPYYPVVAADQITGENCRRTTFRYTTRATQMATSGAPWAVDRFGTNFWIHNADYLWGNSVANAWEREARNAADGINVVGSTTSQLGASDFSSYISEIAASDAEWVLTGLNGGDAVNFLKQAQSYGLKNNTTIVSPVNSFQFIRRAAGEAAIGTFASIRYFEGFDSEVNQQFVSDFTEMHGSAPDAFAHDGWTNVQMYALAAEQAGGTGTDAVIDAQPDIEFEAPMGTTRYRECDHQAIHPVSIGEIVEPADYEWPSMDVLQTVSSEDAIQPCSDVGCEF</sequence>
<dbReference type="InterPro" id="IPR028082">
    <property type="entry name" value="Peripla_BP_I"/>
</dbReference>
<feature type="compositionally biased region" description="Gly residues" evidence="2">
    <location>
        <begin position="31"/>
        <end position="51"/>
    </location>
</feature>
<dbReference type="InterPro" id="IPR028081">
    <property type="entry name" value="Leu-bd"/>
</dbReference>
<organism evidence="4 5">
    <name type="scientific">Halobellus ruber</name>
    <dbReference type="NCBI Taxonomy" id="2761102"/>
    <lineage>
        <taxon>Archaea</taxon>
        <taxon>Methanobacteriati</taxon>
        <taxon>Methanobacteriota</taxon>
        <taxon>Stenosarchaea group</taxon>
        <taxon>Halobacteria</taxon>
        <taxon>Halobacteriales</taxon>
        <taxon>Haloferacaceae</taxon>
        <taxon>Halobellus</taxon>
    </lineage>
</organism>
<comment type="caution">
    <text evidence="4">The sequence shown here is derived from an EMBL/GenBank/DDBJ whole genome shotgun (WGS) entry which is preliminary data.</text>
</comment>
<dbReference type="PROSITE" id="PS51257">
    <property type="entry name" value="PROKAR_LIPOPROTEIN"/>
    <property type="match status" value="1"/>
</dbReference>
<evidence type="ECO:0000259" key="3">
    <source>
        <dbReference type="Pfam" id="PF13458"/>
    </source>
</evidence>
<dbReference type="EMBL" id="JACKXD010000002">
    <property type="protein sequence ID" value="MBB6646187.1"/>
    <property type="molecule type" value="Genomic_DNA"/>
</dbReference>
<dbReference type="PANTHER" id="PTHR30483">
    <property type="entry name" value="LEUCINE-SPECIFIC-BINDING PROTEIN"/>
    <property type="match status" value="1"/>
</dbReference>
<dbReference type="AlphaFoldDB" id="A0A7J9SJL7"/>
<evidence type="ECO:0000256" key="1">
    <source>
        <dbReference type="ARBA" id="ARBA00022729"/>
    </source>
</evidence>
<dbReference type="Proteomes" id="UP000546257">
    <property type="component" value="Unassembled WGS sequence"/>
</dbReference>
<dbReference type="SUPFAM" id="SSF53822">
    <property type="entry name" value="Periplasmic binding protein-like I"/>
    <property type="match status" value="1"/>
</dbReference>
<dbReference type="PROSITE" id="PS51318">
    <property type="entry name" value="TAT"/>
    <property type="match status" value="1"/>
</dbReference>
<dbReference type="InterPro" id="IPR006311">
    <property type="entry name" value="TAT_signal"/>
</dbReference>
<name>A0A7J9SJL7_9EURY</name>
<accession>A0A7J9SJL7</accession>
<feature type="compositionally biased region" description="Low complexity" evidence="2">
    <location>
        <begin position="52"/>
        <end position="67"/>
    </location>
</feature>
<gene>
    <name evidence="4" type="ORF">H5V44_07780</name>
</gene>
<keyword evidence="1" id="KW-0732">Signal</keyword>
<evidence type="ECO:0000313" key="5">
    <source>
        <dbReference type="Proteomes" id="UP000546257"/>
    </source>
</evidence>
<dbReference type="CDD" id="cd19989">
    <property type="entry name" value="PBP1_SBP-like"/>
    <property type="match status" value="1"/>
</dbReference>
<dbReference type="InterPro" id="IPR051010">
    <property type="entry name" value="BCAA_transport"/>
</dbReference>
<keyword evidence="5" id="KW-1185">Reference proteome</keyword>
<proteinExistence type="predicted"/>
<protein>
    <submittedName>
        <fullName evidence="4">ABC transporter substrate-binding protein</fullName>
    </submittedName>
</protein>
<feature type="region of interest" description="Disordered" evidence="2">
    <location>
        <begin position="31"/>
        <end position="67"/>
    </location>
</feature>
<evidence type="ECO:0000256" key="2">
    <source>
        <dbReference type="SAM" id="MobiDB-lite"/>
    </source>
</evidence>
<feature type="domain" description="Leucine-binding protein" evidence="3">
    <location>
        <begin position="71"/>
        <end position="409"/>
    </location>
</feature>
<reference evidence="4 5" key="1">
    <citation type="submission" date="2020-08" db="EMBL/GenBank/DDBJ databases">
        <authorList>
            <person name="Seo M.-J."/>
        </authorList>
    </citation>
    <scope>NUCLEOTIDE SEQUENCE [LARGE SCALE GENOMIC DNA]</scope>
    <source>
        <strain evidence="4 5">MBLA0160</strain>
    </source>
</reference>
<dbReference type="Gene3D" id="3.40.50.2300">
    <property type="match status" value="2"/>
</dbReference>
<evidence type="ECO:0000313" key="4">
    <source>
        <dbReference type="EMBL" id="MBB6646187.1"/>
    </source>
</evidence>
<dbReference type="PANTHER" id="PTHR30483:SF6">
    <property type="entry name" value="PERIPLASMIC BINDING PROTEIN OF ABC TRANSPORTER FOR NATURAL AMINO ACIDS"/>
    <property type="match status" value="1"/>
</dbReference>